<reference evidence="1 2" key="1">
    <citation type="submission" date="2015-10" db="EMBL/GenBank/DDBJ databases">
        <title>Genome analyses suggest a sexual origin of heterokaryosis in a supposedly ancient asexual fungus.</title>
        <authorList>
            <person name="Ropars J."/>
            <person name="Sedzielewska K."/>
            <person name="Noel J."/>
            <person name="Charron P."/>
            <person name="Farinelli L."/>
            <person name="Marton T."/>
            <person name="Kruger M."/>
            <person name="Pelin A."/>
            <person name="Brachmann A."/>
            <person name="Corradi N."/>
        </authorList>
    </citation>
    <scope>NUCLEOTIDE SEQUENCE [LARGE SCALE GENOMIC DNA]</scope>
    <source>
        <strain evidence="1 2">A4</strain>
    </source>
</reference>
<gene>
    <name evidence="1" type="ORF">RhiirA4_486983</name>
</gene>
<keyword evidence="2" id="KW-1185">Reference proteome</keyword>
<evidence type="ECO:0000313" key="1">
    <source>
        <dbReference type="EMBL" id="PKY61678.1"/>
    </source>
</evidence>
<organism evidence="1 2">
    <name type="scientific">Rhizophagus irregularis</name>
    <dbReference type="NCBI Taxonomy" id="588596"/>
    <lineage>
        <taxon>Eukaryota</taxon>
        <taxon>Fungi</taxon>
        <taxon>Fungi incertae sedis</taxon>
        <taxon>Mucoromycota</taxon>
        <taxon>Glomeromycotina</taxon>
        <taxon>Glomeromycetes</taxon>
        <taxon>Glomerales</taxon>
        <taxon>Glomeraceae</taxon>
        <taxon>Rhizophagus</taxon>
    </lineage>
</organism>
<protein>
    <submittedName>
        <fullName evidence="1">Uncharacterized protein</fullName>
    </submittedName>
</protein>
<evidence type="ECO:0000313" key="2">
    <source>
        <dbReference type="Proteomes" id="UP000234323"/>
    </source>
</evidence>
<comment type="caution">
    <text evidence="1">The sequence shown here is derived from an EMBL/GenBank/DDBJ whole genome shotgun (WGS) entry which is preliminary data.</text>
</comment>
<dbReference type="AlphaFoldDB" id="A0A2I1HS14"/>
<sequence length="80" mass="8926">MFQKDVSSKDAIGQVDYAIKSLKDLLCITEQKPRNIKIGYAQDSSKLFRSNVKRVIGIIVGLLKDRVNIDSSPDSKSREG</sequence>
<name>A0A2I1HS14_9GLOM</name>
<proteinExistence type="predicted"/>
<dbReference type="EMBL" id="LLXI01005701">
    <property type="protein sequence ID" value="PKY61678.1"/>
    <property type="molecule type" value="Genomic_DNA"/>
</dbReference>
<dbReference type="Proteomes" id="UP000234323">
    <property type="component" value="Unassembled WGS sequence"/>
</dbReference>
<accession>A0A2I1HS14</accession>